<dbReference type="CDD" id="cd01647">
    <property type="entry name" value="RT_LTR"/>
    <property type="match status" value="1"/>
</dbReference>
<evidence type="ECO:0000256" key="4">
    <source>
        <dbReference type="ARBA" id="ARBA00022722"/>
    </source>
</evidence>
<keyword evidence="3" id="KW-0548">Nucleotidyltransferase</keyword>
<evidence type="ECO:0000256" key="1">
    <source>
        <dbReference type="ARBA" id="ARBA00022670"/>
    </source>
</evidence>
<dbReference type="GO" id="GO:0008233">
    <property type="term" value="F:peptidase activity"/>
    <property type="evidence" value="ECO:0007669"/>
    <property type="project" value="UniProtKB-KW"/>
</dbReference>
<dbReference type="InterPro" id="IPR043128">
    <property type="entry name" value="Rev_trsase/Diguanyl_cyclase"/>
</dbReference>
<dbReference type="InterPro" id="IPR053134">
    <property type="entry name" value="RNA-dir_DNA_polymerase"/>
</dbReference>
<reference evidence="9 10" key="1">
    <citation type="journal article" date="2008" name="Nature">
        <title>The genome of the model beetle and pest Tribolium castaneum.</title>
        <authorList>
            <consortium name="Tribolium Genome Sequencing Consortium"/>
            <person name="Richards S."/>
            <person name="Gibbs R.A."/>
            <person name="Weinstock G.M."/>
            <person name="Brown S.J."/>
            <person name="Denell R."/>
            <person name="Beeman R.W."/>
            <person name="Gibbs R."/>
            <person name="Beeman R.W."/>
            <person name="Brown S.J."/>
            <person name="Bucher G."/>
            <person name="Friedrich M."/>
            <person name="Grimmelikhuijzen C.J."/>
            <person name="Klingler M."/>
            <person name="Lorenzen M."/>
            <person name="Richards S."/>
            <person name="Roth S."/>
            <person name="Schroder R."/>
            <person name="Tautz D."/>
            <person name="Zdobnov E.M."/>
            <person name="Muzny D."/>
            <person name="Gibbs R.A."/>
            <person name="Weinstock G.M."/>
            <person name="Attaway T."/>
            <person name="Bell S."/>
            <person name="Buhay C.J."/>
            <person name="Chandrabose M.N."/>
            <person name="Chavez D."/>
            <person name="Clerk-Blankenburg K.P."/>
            <person name="Cree A."/>
            <person name="Dao M."/>
            <person name="Davis C."/>
            <person name="Chacko J."/>
            <person name="Dinh H."/>
            <person name="Dugan-Rocha S."/>
            <person name="Fowler G."/>
            <person name="Garner T.T."/>
            <person name="Garnes J."/>
            <person name="Gnirke A."/>
            <person name="Hawes A."/>
            <person name="Hernandez J."/>
            <person name="Hines S."/>
            <person name="Holder M."/>
            <person name="Hume J."/>
            <person name="Jhangiani S.N."/>
            <person name="Joshi V."/>
            <person name="Khan Z.M."/>
            <person name="Jackson L."/>
            <person name="Kovar C."/>
            <person name="Kowis A."/>
            <person name="Lee S."/>
            <person name="Lewis L.R."/>
            <person name="Margolis J."/>
            <person name="Morgan M."/>
            <person name="Nazareth L.V."/>
            <person name="Nguyen N."/>
            <person name="Okwuonu G."/>
            <person name="Parker D."/>
            <person name="Richards S."/>
            <person name="Ruiz S.J."/>
            <person name="Santibanez J."/>
            <person name="Savard J."/>
            <person name="Scherer S.E."/>
            <person name="Schneider B."/>
            <person name="Sodergren E."/>
            <person name="Tautz D."/>
            <person name="Vattahil S."/>
            <person name="Villasana D."/>
            <person name="White C.S."/>
            <person name="Wright R."/>
            <person name="Park Y."/>
            <person name="Beeman R.W."/>
            <person name="Lord J."/>
            <person name="Oppert B."/>
            <person name="Lorenzen M."/>
            <person name="Brown S."/>
            <person name="Wang L."/>
            <person name="Savard J."/>
            <person name="Tautz D."/>
            <person name="Richards S."/>
            <person name="Weinstock G."/>
            <person name="Gibbs R.A."/>
            <person name="Liu Y."/>
            <person name="Worley K."/>
            <person name="Weinstock G."/>
            <person name="Elsik C.G."/>
            <person name="Reese J.T."/>
            <person name="Elhaik E."/>
            <person name="Landan G."/>
            <person name="Graur D."/>
            <person name="Arensburger P."/>
            <person name="Atkinson P."/>
            <person name="Beeman R.W."/>
            <person name="Beidler J."/>
            <person name="Brown S.J."/>
            <person name="Demuth J.P."/>
            <person name="Drury D.W."/>
            <person name="Du Y.Z."/>
            <person name="Fujiwara H."/>
            <person name="Lorenzen M."/>
            <person name="Maselli V."/>
            <person name="Osanai M."/>
            <person name="Park Y."/>
            <person name="Robertson H.M."/>
            <person name="Tu Z."/>
            <person name="Wang J.J."/>
            <person name="Wang S."/>
            <person name="Richards S."/>
            <person name="Song H."/>
            <person name="Zhang L."/>
            <person name="Sodergren E."/>
            <person name="Werner D."/>
            <person name="Stanke M."/>
            <person name="Morgenstern B."/>
            <person name="Solovyev V."/>
            <person name="Kosarev P."/>
            <person name="Brown G."/>
            <person name="Chen H.C."/>
            <person name="Ermolaeva O."/>
            <person name="Hlavina W."/>
            <person name="Kapustin Y."/>
            <person name="Kiryutin B."/>
            <person name="Kitts P."/>
            <person name="Maglott D."/>
            <person name="Pruitt K."/>
            <person name="Sapojnikov V."/>
            <person name="Souvorov A."/>
            <person name="Mackey A.J."/>
            <person name="Waterhouse R.M."/>
            <person name="Wyder S."/>
            <person name="Zdobnov E.M."/>
            <person name="Zdobnov E.M."/>
            <person name="Wyder S."/>
            <person name="Kriventseva E.V."/>
            <person name="Kadowaki T."/>
            <person name="Bork P."/>
            <person name="Aranda M."/>
            <person name="Bao R."/>
            <person name="Beermann A."/>
            <person name="Berns N."/>
            <person name="Bolognesi R."/>
            <person name="Bonneton F."/>
            <person name="Bopp D."/>
            <person name="Brown S.J."/>
            <person name="Bucher G."/>
            <person name="Butts T."/>
            <person name="Chaumot A."/>
            <person name="Denell R.E."/>
            <person name="Ferrier D.E."/>
            <person name="Friedrich M."/>
            <person name="Gordon C.M."/>
            <person name="Jindra M."/>
            <person name="Klingler M."/>
            <person name="Lan Q."/>
            <person name="Lattorff H.M."/>
            <person name="Laudet V."/>
            <person name="von Levetsow C."/>
            <person name="Liu Z."/>
            <person name="Lutz R."/>
            <person name="Lynch J.A."/>
            <person name="da Fonseca R.N."/>
            <person name="Posnien N."/>
            <person name="Reuter R."/>
            <person name="Roth S."/>
            <person name="Savard J."/>
            <person name="Schinko J.B."/>
            <person name="Schmitt C."/>
            <person name="Schoppmeier M."/>
            <person name="Schroder R."/>
            <person name="Shippy T.D."/>
            <person name="Simonnet F."/>
            <person name="Marques-Souza H."/>
            <person name="Tautz D."/>
            <person name="Tomoyasu Y."/>
            <person name="Trauner J."/>
            <person name="Van der Zee M."/>
            <person name="Vervoort M."/>
            <person name="Wittkopp N."/>
            <person name="Wimmer E.A."/>
            <person name="Yang X."/>
            <person name="Jones A.K."/>
            <person name="Sattelle D.B."/>
            <person name="Ebert P.R."/>
            <person name="Nelson D."/>
            <person name="Scott J.G."/>
            <person name="Beeman R.W."/>
            <person name="Muthukrishnan S."/>
            <person name="Kramer K.J."/>
            <person name="Arakane Y."/>
            <person name="Beeman R.W."/>
            <person name="Zhu Q."/>
            <person name="Hogenkamp D."/>
            <person name="Dixit R."/>
            <person name="Oppert B."/>
            <person name="Jiang H."/>
            <person name="Zou Z."/>
            <person name="Marshall J."/>
            <person name="Elpidina E."/>
            <person name="Vinokurov K."/>
            <person name="Oppert C."/>
            <person name="Zou Z."/>
            <person name="Evans J."/>
            <person name="Lu Z."/>
            <person name="Zhao P."/>
            <person name="Sumathipala N."/>
            <person name="Altincicek B."/>
            <person name="Vilcinskas A."/>
            <person name="Williams M."/>
            <person name="Hultmark D."/>
            <person name="Hetru C."/>
            <person name="Jiang H."/>
            <person name="Grimmelikhuijzen C.J."/>
            <person name="Hauser F."/>
            <person name="Cazzamali G."/>
            <person name="Williamson M."/>
            <person name="Park Y."/>
            <person name="Li B."/>
            <person name="Tanaka Y."/>
            <person name="Predel R."/>
            <person name="Neupert S."/>
            <person name="Schachtner J."/>
            <person name="Verleyen P."/>
            <person name="Raible F."/>
            <person name="Bork P."/>
            <person name="Friedrich M."/>
            <person name="Walden K.K."/>
            <person name="Robertson H.M."/>
            <person name="Angeli S."/>
            <person name="Foret S."/>
            <person name="Bucher G."/>
            <person name="Schuetz S."/>
            <person name="Maleszka R."/>
            <person name="Wimmer E.A."/>
            <person name="Beeman R.W."/>
            <person name="Lorenzen M."/>
            <person name="Tomoyasu Y."/>
            <person name="Miller S.C."/>
            <person name="Grossmann D."/>
            <person name="Bucher G."/>
        </authorList>
    </citation>
    <scope>NUCLEOTIDE SEQUENCE [LARGE SCALE GENOMIC DNA]</scope>
    <source>
        <strain evidence="9 10">Georgia GA2</strain>
    </source>
</reference>
<gene>
    <name evidence="9" type="primary">AUGUSTUS-3.0.2_01428</name>
    <name evidence="9" type="ORF">TcasGA2_TC001428</name>
</gene>
<keyword evidence="2" id="KW-0808">Transferase</keyword>
<dbReference type="InterPro" id="IPR043502">
    <property type="entry name" value="DNA/RNA_pol_sf"/>
</dbReference>
<keyword evidence="7" id="KW-0695">RNA-directed DNA polymerase</keyword>
<keyword evidence="1" id="KW-0645">Protease</keyword>
<name>D7EL68_TRICA</name>
<feature type="domain" description="Reverse transcriptase" evidence="8">
    <location>
        <begin position="342"/>
        <end position="527"/>
    </location>
</feature>
<dbReference type="STRING" id="7070.D7EL68"/>
<evidence type="ECO:0000313" key="9">
    <source>
        <dbReference type="EMBL" id="EFA11897.2"/>
    </source>
</evidence>
<keyword evidence="4" id="KW-0540">Nuclease</keyword>
<organism evidence="9 10">
    <name type="scientific">Tribolium castaneum</name>
    <name type="common">Red flour beetle</name>
    <dbReference type="NCBI Taxonomy" id="7070"/>
    <lineage>
        <taxon>Eukaryota</taxon>
        <taxon>Metazoa</taxon>
        <taxon>Ecdysozoa</taxon>
        <taxon>Arthropoda</taxon>
        <taxon>Hexapoda</taxon>
        <taxon>Insecta</taxon>
        <taxon>Pterygota</taxon>
        <taxon>Neoptera</taxon>
        <taxon>Endopterygota</taxon>
        <taxon>Coleoptera</taxon>
        <taxon>Polyphaga</taxon>
        <taxon>Cucujiformia</taxon>
        <taxon>Tenebrionidae</taxon>
        <taxon>Tenebrionidae incertae sedis</taxon>
        <taxon>Tribolium</taxon>
    </lineage>
</organism>
<evidence type="ECO:0000313" key="10">
    <source>
        <dbReference type="Proteomes" id="UP000007266"/>
    </source>
</evidence>
<sequence length="544" mass="62912">MIDLDNHADKRKEKFAGLEHADVMTNVGANMNNFRDHNYLEDNLADTKEEMLFDFNVPKDPRTTVNRKEQLNGPEDNLFGTSDVKSNDEAIRIEFNRKLEQDELSIKTVIDEDNEHTSAGRSLSFTTLGPNVIKDELNSVKSRKEINLDHAFDNTTKVRLLTKILVAARSRALCVGLLDKPLESDVIIIEPHEKQTHKILTARALIRNRKEINVQLLNPNHAPIIIQKGEVIGLAYTVEETLSEEKEEVITRKLTVDSAEVEELLKTLNYPRHDTNLWRQKFEELIAEYYDIFRVPDQRLTSTTEVKHRIITEDVPPIAKRPYRVRTVQSRKDILDKEIQNLLDNDIQESTSPWSAPVILVEKKRHPGGESEFRLCIDYRELNKVTKPDFFPLPLLQHTIDQLTDSCLFSIMDMASGYFQVELYPDDREISAFSTPTGHYEFKRMAMGLRNAPSTWQRLMYTTFSGMVGLECLVYLDDVIVFSSWDCTEHLRRLRNVFERMRKTNLKFKPTKCNFMLEEAKYLGHIISAEGVKTDPEKTKAVEQ</sequence>
<accession>D7EL68</accession>
<dbReference type="FunFam" id="3.10.10.10:FF:000007">
    <property type="entry name" value="Retrovirus-related Pol polyprotein from transposon 17.6-like Protein"/>
    <property type="match status" value="1"/>
</dbReference>
<keyword evidence="6" id="KW-0378">Hydrolase</keyword>
<dbReference type="PANTHER" id="PTHR24559">
    <property type="entry name" value="TRANSPOSON TY3-I GAG-POL POLYPROTEIN"/>
    <property type="match status" value="1"/>
</dbReference>
<dbReference type="HOGENOM" id="CLU_534588_0_0_1"/>
<dbReference type="Pfam" id="PF00078">
    <property type="entry name" value="RVT_1"/>
    <property type="match status" value="1"/>
</dbReference>
<evidence type="ECO:0000256" key="6">
    <source>
        <dbReference type="ARBA" id="ARBA00022801"/>
    </source>
</evidence>
<keyword evidence="10" id="KW-1185">Reference proteome</keyword>
<evidence type="ECO:0000256" key="7">
    <source>
        <dbReference type="ARBA" id="ARBA00022918"/>
    </source>
</evidence>
<dbReference type="PANTHER" id="PTHR24559:SF444">
    <property type="entry name" value="REVERSE TRANSCRIPTASE DOMAIN-CONTAINING PROTEIN"/>
    <property type="match status" value="1"/>
</dbReference>
<dbReference type="SUPFAM" id="SSF56672">
    <property type="entry name" value="DNA/RNA polymerases"/>
    <property type="match status" value="1"/>
</dbReference>
<dbReference type="EMBL" id="KQ971442">
    <property type="protein sequence ID" value="EFA11897.2"/>
    <property type="molecule type" value="Genomic_DNA"/>
</dbReference>
<dbReference type="InterPro" id="IPR000477">
    <property type="entry name" value="RT_dom"/>
</dbReference>
<evidence type="ECO:0000256" key="2">
    <source>
        <dbReference type="ARBA" id="ARBA00022679"/>
    </source>
</evidence>
<reference evidence="9 10" key="2">
    <citation type="journal article" date="2010" name="Nucleic Acids Res.">
        <title>BeetleBase in 2010: revisions to provide comprehensive genomic information for Tribolium castaneum.</title>
        <authorList>
            <person name="Kim H.S."/>
            <person name="Murphy T."/>
            <person name="Xia J."/>
            <person name="Caragea D."/>
            <person name="Park Y."/>
            <person name="Beeman R.W."/>
            <person name="Lorenzen M.D."/>
            <person name="Butcher S."/>
            <person name="Manak J.R."/>
            <person name="Brown S.J."/>
        </authorList>
    </citation>
    <scope>NUCLEOTIDE SEQUENCE [LARGE SCALE GENOMIC DNA]</scope>
    <source>
        <strain evidence="9 10">Georgia GA2</strain>
    </source>
</reference>
<dbReference type="Gene3D" id="3.30.70.270">
    <property type="match status" value="1"/>
</dbReference>
<keyword evidence="5" id="KW-0255">Endonuclease</keyword>
<evidence type="ECO:0000259" key="8">
    <source>
        <dbReference type="PROSITE" id="PS50878"/>
    </source>
</evidence>
<dbReference type="InParanoid" id="D7EL68"/>
<dbReference type="GO" id="GO:0003964">
    <property type="term" value="F:RNA-directed DNA polymerase activity"/>
    <property type="evidence" value="ECO:0007669"/>
    <property type="project" value="UniProtKB-KW"/>
</dbReference>
<dbReference type="OMA" id="ANEWEYS"/>
<dbReference type="GO" id="GO:0004519">
    <property type="term" value="F:endonuclease activity"/>
    <property type="evidence" value="ECO:0007669"/>
    <property type="project" value="UniProtKB-KW"/>
</dbReference>
<evidence type="ECO:0000256" key="5">
    <source>
        <dbReference type="ARBA" id="ARBA00022759"/>
    </source>
</evidence>
<dbReference type="GO" id="GO:0006508">
    <property type="term" value="P:proteolysis"/>
    <property type="evidence" value="ECO:0007669"/>
    <property type="project" value="UniProtKB-KW"/>
</dbReference>
<dbReference type="AlphaFoldDB" id="D7EL68"/>
<proteinExistence type="predicted"/>
<evidence type="ECO:0000256" key="3">
    <source>
        <dbReference type="ARBA" id="ARBA00022695"/>
    </source>
</evidence>
<dbReference type="Gene3D" id="3.10.10.10">
    <property type="entry name" value="HIV Type 1 Reverse Transcriptase, subunit A, domain 1"/>
    <property type="match status" value="1"/>
</dbReference>
<dbReference type="Proteomes" id="UP000007266">
    <property type="component" value="Unassembled WGS sequence"/>
</dbReference>
<protein>
    <submittedName>
        <fullName evidence="9">Retrovirus-related Pol polyprotein from transposon 17.6-like Protein</fullName>
    </submittedName>
</protein>
<dbReference type="PROSITE" id="PS50878">
    <property type="entry name" value="RT_POL"/>
    <property type="match status" value="1"/>
</dbReference>
<dbReference type="eggNOG" id="KOG0017">
    <property type="taxonomic scope" value="Eukaryota"/>
</dbReference>